<dbReference type="SUPFAM" id="SSF141868">
    <property type="entry name" value="EAL domain-like"/>
    <property type="match status" value="1"/>
</dbReference>
<dbReference type="PANTHER" id="PTHR44757">
    <property type="entry name" value="DIGUANYLATE CYCLASE DGCP"/>
    <property type="match status" value="1"/>
</dbReference>
<dbReference type="CDD" id="cd01948">
    <property type="entry name" value="EAL"/>
    <property type="match status" value="1"/>
</dbReference>
<evidence type="ECO:0000256" key="1">
    <source>
        <dbReference type="SAM" id="Phobius"/>
    </source>
</evidence>
<dbReference type="PROSITE" id="PS50883">
    <property type="entry name" value="EAL"/>
    <property type="match status" value="1"/>
</dbReference>
<protein>
    <recommendedName>
        <fullName evidence="7">Diguanylate cyclase</fullName>
    </recommendedName>
</protein>
<dbReference type="SMART" id="SM00267">
    <property type="entry name" value="GGDEF"/>
    <property type="match status" value="1"/>
</dbReference>
<dbReference type="Gene3D" id="3.30.70.270">
    <property type="match status" value="1"/>
</dbReference>
<dbReference type="EMBL" id="BPQP01000017">
    <property type="protein sequence ID" value="GJD93993.1"/>
    <property type="molecule type" value="Genomic_DNA"/>
</dbReference>
<dbReference type="PANTHER" id="PTHR44757:SF2">
    <property type="entry name" value="BIOFILM ARCHITECTURE MAINTENANCE PROTEIN MBAA"/>
    <property type="match status" value="1"/>
</dbReference>
<feature type="domain" description="GGDEF" evidence="4">
    <location>
        <begin position="585"/>
        <end position="718"/>
    </location>
</feature>
<feature type="domain" description="EAL" evidence="2">
    <location>
        <begin position="727"/>
        <end position="977"/>
    </location>
</feature>
<accession>A0ABQ4RWE3</accession>
<organism evidence="5 6">
    <name type="scientific">Methylobacterium iners</name>
    <dbReference type="NCBI Taxonomy" id="418707"/>
    <lineage>
        <taxon>Bacteria</taxon>
        <taxon>Pseudomonadati</taxon>
        <taxon>Pseudomonadota</taxon>
        <taxon>Alphaproteobacteria</taxon>
        <taxon>Hyphomicrobiales</taxon>
        <taxon>Methylobacteriaceae</taxon>
        <taxon>Methylobacterium</taxon>
    </lineage>
</organism>
<keyword evidence="1" id="KW-0472">Membrane</keyword>
<dbReference type="Gene3D" id="6.10.340.10">
    <property type="match status" value="1"/>
</dbReference>
<dbReference type="Pfam" id="PF12860">
    <property type="entry name" value="PAS_7"/>
    <property type="match status" value="1"/>
</dbReference>
<dbReference type="InterPro" id="IPR000160">
    <property type="entry name" value="GGDEF_dom"/>
</dbReference>
<dbReference type="InterPro" id="IPR003660">
    <property type="entry name" value="HAMP_dom"/>
</dbReference>
<dbReference type="InterPro" id="IPR029787">
    <property type="entry name" value="Nucleotide_cyclase"/>
</dbReference>
<dbReference type="SUPFAM" id="SSF55785">
    <property type="entry name" value="PYP-like sensor domain (PAS domain)"/>
    <property type="match status" value="1"/>
</dbReference>
<evidence type="ECO:0000313" key="5">
    <source>
        <dbReference type="EMBL" id="GJD93993.1"/>
    </source>
</evidence>
<evidence type="ECO:0000259" key="4">
    <source>
        <dbReference type="PROSITE" id="PS50887"/>
    </source>
</evidence>
<dbReference type="SUPFAM" id="SSF55073">
    <property type="entry name" value="Nucleotide cyclase"/>
    <property type="match status" value="1"/>
</dbReference>
<dbReference type="InterPro" id="IPR043128">
    <property type="entry name" value="Rev_trsase/Diguanyl_cyclase"/>
</dbReference>
<dbReference type="InterPro" id="IPR035965">
    <property type="entry name" value="PAS-like_dom_sf"/>
</dbReference>
<dbReference type="Proteomes" id="UP001055125">
    <property type="component" value="Unassembled WGS sequence"/>
</dbReference>
<dbReference type="NCBIfam" id="TIGR00254">
    <property type="entry name" value="GGDEF"/>
    <property type="match status" value="1"/>
</dbReference>
<name>A0ABQ4RWE3_9HYPH</name>
<feature type="domain" description="HAMP" evidence="3">
    <location>
        <begin position="367"/>
        <end position="420"/>
    </location>
</feature>
<keyword evidence="1" id="KW-1133">Transmembrane helix</keyword>
<dbReference type="Gene3D" id="3.30.450.20">
    <property type="entry name" value="PAS domain"/>
    <property type="match status" value="1"/>
</dbReference>
<keyword evidence="6" id="KW-1185">Reference proteome</keyword>
<comment type="caution">
    <text evidence="5">The sequence shown here is derived from an EMBL/GenBank/DDBJ whole genome shotgun (WGS) entry which is preliminary data.</text>
</comment>
<dbReference type="InterPro" id="IPR001633">
    <property type="entry name" value="EAL_dom"/>
</dbReference>
<dbReference type="Pfam" id="PF00990">
    <property type="entry name" value="GGDEF"/>
    <property type="match status" value="1"/>
</dbReference>
<gene>
    <name evidence="5" type="ORF">OCOJLMKI_1191</name>
</gene>
<reference evidence="5" key="2">
    <citation type="submission" date="2021-08" db="EMBL/GenBank/DDBJ databases">
        <authorList>
            <person name="Tani A."/>
            <person name="Ola A."/>
            <person name="Ogura Y."/>
            <person name="Katsura K."/>
            <person name="Hayashi T."/>
        </authorList>
    </citation>
    <scope>NUCLEOTIDE SEQUENCE</scope>
    <source>
        <strain evidence="5">DSM 19015</strain>
    </source>
</reference>
<feature type="transmembrane region" description="Helical" evidence="1">
    <location>
        <begin position="345"/>
        <end position="366"/>
    </location>
</feature>
<proteinExistence type="predicted"/>
<dbReference type="Pfam" id="PF00563">
    <property type="entry name" value="EAL"/>
    <property type="match status" value="1"/>
</dbReference>
<dbReference type="PROSITE" id="PS50885">
    <property type="entry name" value="HAMP"/>
    <property type="match status" value="1"/>
</dbReference>
<dbReference type="Gene3D" id="3.20.20.450">
    <property type="entry name" value="EAL domain"/>
    <property type="match status" value="1"/>
</dbReference>
<reference evidence="5" key="1">
    <citation type="journal article" date="2021" name="Front. Microbiol.">
        <title>Comprehensive Comparative Genomics and Phenotyping of Methylobacterium Species.</title>
        <authorList>
            <person name="Alessa O."/>
            <person name="Ogura Y."/>
            <person name="Fujitani Y."/>
            <person name="Takami H."/>
            <person name="Hayashi T."/>
            <person name="Sahin N."/>
            <person name="Tani A."/>
        </authorList>
    </citation>
    <scope>NUCLEOTIDE SEQUENCE</scope>
    <source>
        <strain evidence="5">DSM 19015</strain>
    </source>
</reference>
<dbReference type="InterPro" id="IPR052155">
    <property type="entry name" value="Biofilm_reg_signaling"/>
</dbReference>
<evidence type="ECO:0008006" key="7">
    <source>
        <dbReference type="Google" id="ProtNLM"/>
    </source>
</evidence>
<dbReference type="Pfam" id="PF00672">
    <property type="entry name" value="HAMP"/>
    <property type="match status" value="1"/>
</dbReference>
<evidence type="ECO:0000313" key="6">
    <source>
        <dbReference type="Proteomes" id="UP001055125"/>
    </source>
</evidence>
<evidence type="ECO:0000259" key="2">
    <source>
        <dbReference type="PROSITE" id="PS50883"/>
    </source>
</evidence>
<dbReference type="SMART" id="SM00052">
    <property type="entry name" value="EAL"/>
    <property type="match status" value="1"/>
</dbReference>
<dbReference type="InterPro" id="IPR035919">
    <property type="entry name" value="EAL_sf"/>
</dbReference>
<sequence>MIKRVFDRCFDKRVSAYAAQESDSPHLPPVGAGQAPRRALNMRSAFLAGCITLVLPGLAASGHDVVQAWTAWRSAQVVTRETRAVAEAMRASAALMLERGELQAQGLAVTPDFEILARGAAATDLALAHTRSALLEAGASTALINQTQEILSATRIRAMEVVRNRASFRAPSEQFARLIESLDAEMSRAERAITLASPSTGVLVGLARGSNDLRAIAGRRGQLLSLWTGGQGVSPAQKDELLILTGRLAGAWDRIQRGIAAARPTPGLVEAVKITEKRFFVQEEPWYRELAKTAVAGAEPPLSHAQYRRWTKIALGLLVPVREALISEASAQGEGAVSAALRRMLVSLGLALLSVCLVMAAVVVLLRGLVDPVRRITAATAALANGNITASKPVGSRLTEVAAMEAAVAVFRNNLVSLHERETELRGTNLRFGAALENMSQGLTMYDAREHLTVFNRRFCEIVGLPPDRIKIGMTFREVVALSVEAGNFPGQSAEQAYADRQGFISRLDASGQHDELTGERAIAVRYQPMTGAGWVSTYEDVTERRAAEACIAHMAHHDGLTGLANRVLFREEMDRALIRAKRGDSLAVLCLDLDRFKAVNDTLGHSVGDTLLKSVAERLRGCMRDTDILARLGGDEFVILQVAGDQPVGATALARRIIETIGSPFDLDGHRVDIGTSIGIAVAPDDGIEADGLLKSADMALYQAKGDGRGAFRFFEAGMNAKMQLRRGLEIHLRQALGRGEFAVHFQPLVELEAGEVSGFEALLRWDHPTRGQVPPDQFIPLAEELGLIGSIGAWVLREACAAAAAWPAPLSVAVNLSPVQFRNRQLVLDVVGALGASGLAPSRLELEITETAMLFDTDATLATLRQLKELGVRIAMDDFGTGYSSLSYLRKFPFDKIKIDRTFVRDLSVTEGSLAIIRAVTRLAADLGMVTTAEGVETHEQLATLRAQGCTQAQGYLFSQARPANEALGLVRSIGRSMKDVA</sequence>
<dbReference type="CDD" id="cd01949">
    <property type="entry name" value="GGDEF"/>
    <property type="match status" value="1"/>
</dbReference>
<keyword evidence="1" id="KW-0812">Transmembrane</keyword>
<evidence type="ECO:0000259" key="3">
    <source>
        <dbReference type="PROSITE" id="PS50885"/>
    </source>
</evidence>
<dbReference type="PROSITE" id="PS50887">
    <property type="entry name" value="GGDEF"/>
    <property type="match status" value="1"/>
</dbReference>